<dbReference type="GO" id="GO:0042802">
    <property type="term" value="F:identical protein binding"/>
    <property type="evidence" value="ECO:0007669"/>
    <property type="project" value="InterPro"/>
</dbReference>
<keyword evidence="1" id="KW-0802">TPR repeat</keyword>
<dbReference type="PANTHER" id="PTHR12558:SF13">
    <property type="entry name" value="CELL DIVISION CYCLE PROTEIN 27 HOMOLOG"/>
    <property type="match status" value="1"/>
</dbReference>
<keyword evidence="3" id="KW-1185">Reference proteome</keyword>
<dbReference type="EMBL" id="RBXR01000001">
    <property type="protein sequence ID" value="RKT74023.1"/>
    <property type="molecule type" value="Genomic_DNA"/>
</dbReference>
<dbReference type="InterPro" id="IPR011990">
    <property type="entry name" value="TPR-like_helical_dom_sf"/>
</dbReference>
<feature type="repeat" description="TPR" evidence="1">
    <location>
        <begin position="203"/>
        <end position="236"/>
    </location>
</feature>
<sequence>MIRLVAVTAIVGGIALLVTAVSALSTPDANPPPAPAAVESALHRTISAAQDKLRRTPSDARTWASLGTAYVEQARVTGDPAYYAKAQGALDESLEHQPDNGWALVGLGALANARHDFTTARDLAQRAAAVLPDTAEVYGVLADAQTQLGLEATATVQRMLDLEPGVPSFTRAAYDLEQRGDVEGARTALERALEAAVVPTEVVFCRYHLGELAFDNGRLDEAEAQYEQGLLVDPRDVTLLQGKAKVAAARGRVDDALRVYEELVARAPLPQFLHEYAVLLRRAGRGDEAARQFSVLDQQFALLAASGGSDDLAASVAAADRGDAVTALRSAEAEWGRRQHVLVADALAWALHLNGRDGEALEYATRAAAPGWRNAVFAFHRGTILAALGRPEAADVLDEALRINPHFPDAGAARSTLAGLR</sequence>
<evidence type="ECO:0000256" key="1">
    <source>
        <dbReference type="PROSITE-ProRule" id="PRU00339"/>
    </source>
</evidence>
<organism evidence="2 3">
    <name type="scientific">Saccharothrix variisporea</name>
    <dbReference type="NCBI Taxonomy" id="543527"/>
    <lineage>
        <taxon>Bacteria</taxon>
        <taxon>Bacillati</taxon>
        <taxon>Actinomycetota</taxon>
        <taxon>Actinomycetes</taxon>
        <taxon>Pseudonocardiales</taxon>
        <taxon>Pseudonocardiaceae</taxon>
        <taxon>Saccharothrix</taxon>
    </lineage>
</organism>
<proteinExistence type="predicted"/>
<dbReference type="PANTHER" id="PTHR12558">
    <property type="entry name" value="CELL DIVISION CYCLE 16,23,27"/>
    <property type="match status" value="1"/>
</dbReference>
<dbReference type="Gene3D" id="1.25.40.10">
    <property type="entry name" value="Tetratricopeptide repeat domain"/>
    <property type="match status" value="3"/>
</dbReference>
<comment type="caution">
    <text evidence="2">The sequence shown here is derived from an EMBL/GenBank/DDBJ whole genome shotgun (WGS) entry which is preliminary data.</text>
</comment>
<dbReference type="Pfam" id="PF07721">
    <property type="entry name" value="TPR_4"/>
    <property type="match status" value="1"/>
</dbReference>
<dbReference type="Pfam" id="PF13432">
    <property type="entry name" value="TPR_16"/>
    <property type="match status" value="1"/>
</dbReference>
<dbReference type="RefSeq" id="WP_121228219.1">
    <property type="nucleotide sequence ID" value="NZ_JBIUBA010000027.1"/>
</dbReference>
<dbReference type="PROSITE" id="PS50005">
    <property type="entry name" value="TPR"/>
    <property type="match status" value="1"/>
</dbReference>
<dbReference type="AlphaFoldDB" id="A0A495XNH9"/>
<dbReference type="OrthoDB" id="5477158at2"/>
<reference evidence="2 3" key="1">
    <citation type="submission" date="2018-10" db="EMBL/GenBank/DDBJ databases">
        <title>Sequencing the genomes of 1000 actinobacteria strains.</title>
        <authorList>
            <person name="Klenk H.-P."/>
        </authorList>
    </citation>
    <scope>NUCLEOTIDE SEQUENCE [LARGE SCALE GENOMIC DNA]</scope>
    <source>
        <strain evidence="2 3">DSM 43911</strain>
    </source>
</reference>
<protein>
    <submittedName>
        <fullName evidence="2">Tetratricopeptide repeat protein</fullName>
    </submittedName>
</protein>
<accession>A0A495XNH9</accession>
<dbReference type="InterPro" id="IPR019734">
    <property type="entry name" value="TPR_rpt"/>
</dbReference>
<dbReference type="InterPro" id="IPR011717">
    <property type="entry name" value="TPR-4"/>
</dbReference>
<evidence type="ECO:0000313" key="2">
    <source>
        <dbReference type="EMBL" id="RKT74023.1"/>
    </source>
</evidence>
<evidence type="ECO:0000313" key="3">
    <source>
        <dbReference type="Proteomes" id="UP000272729"/>
    </source>
</evidence>
<gene>
    <name evidence="2" type="ORF">DFJ66_7365</name>
</gene>
<dbReference type="Proteomes" id="UP000272729">
    <property type="component" value="Unassembled WGS sequence"/>
</dbReference>
<name>A0A495XNH9_9PSEU</name>
<dbReference type="SMART" id="SM00028">
    <property type="entry name" value="TPR"/>
    <property type="match status" value="6"/>
</dbReference>
<dbReference type="SUPFAM" id="SSF48452">
    <property type="entry name" value="TPR-like"/>
    <property type="match status" value="2"/>
</dbReference>